<evidence type="ECO:0000313" key="2">
    <source>
        <dbReference type="Proteomes" id="UP000014854"/>
    </source>
</evidence>
<evidence type="ECO:0000313" key="1">
    <source>
        <dbReference type="EMBL" id="EPP19256.1"/>
    </source>
</evidence>
<dbReference type="AlphaFoldDB" id="S7J631"/>
<dbReference type="Proteomes" id="UP000014854">
    <property type="component" value="Unassembled WGS sequence"/>
</dbReference>
<dbReference type="PATRIC" id="fig|1336752.4.peg.4781"/>
<comment type="caution">
    <text evidence="1">The sequence shown here is derived from an EMBL/GenBank/DDBJ whole genome shotgun (WGS) entry which is preliminary data.</text>
</comment>
<dbReference type="EMBL" id="ASXS01000036">
    <property type="protein sequence ID" value="EPP19256.1"/>
    <property type="molecule type" value="Genomic_DNA"/>
</dbReference>
<proteinExistence type="predicted"/>
<accession>S7J631</accession>
<organism evidence="1 2">
    <name type="scientific">Vibrio fluvialis PG41</name>
    <dbReference type="NCBI Taxonomy" id="1336752"/>
    <lineage>
        <taxon>Bacteria</taxon>
        <taxon>Pseudomonadati</taxon>
        <taxon>Pseudomonadota</taxon>
        <taxon>Gammaproteobacteria</taxon>
        <taxon>Vibrionales</taxon>
        <taxon>Vibrionaceae</taxon>
        <taxon>Vibrio</taxon>
    </lineage>
</organism>
<sequence length="48" mass="5591">MTSSNISESELPKKILPQVTIPATEKHFMHQVIHRKKMWISLLMNSTK</sequence>
<protein>
    <submittedName>
        <fullName evidence="1">Uncharacterized protein</fullName>
    </submittedName>
</protein>
<name>S7J631_VIBFL</name>
<reference evidence="1 2" key="1">
    <citation type="journal article" date="2013" name="Gut Pathog.">
        <title>Evidence of a new metabolic capacity in an emerging diarrheal pathogen: lessons from the draft genomes of Vibrio fluvialis strains PG41 and I21563.</title>
        <authorList>
            <person name="Khatri I."/>
            <person name="Mahajan S."/>
            <person name="Dureja C."/>
            <person name="Subramanian S."/>
            <person name="Raychaudhuri S."/>
        </authorList>
    </citation>
    <scope>NUCLEOTIDE SEQUENCE [LARGE SCALE GENOMIC DNA]</scope>
    <source>
        <strain evidence="1 2">PG41</strain>
    </source>
</reference>
<gene>
    <name evidence="1" type="ORF">L910_3417</name>
</gene>